<dbReference type="FunFam" id="1.25.40.10:FF:000158">
    <property type="entry name" value="pentatricopeptide repeat-containing protein At2g33680"/>
    <property type="match status" value="1"/>
</dbReference>
<dbReference type="EMBL" id="GL377619">
    <property type="protein sequence ID" value="EFJ16401.1"/>
    <property type="molecule type" value="Genomic_DNA"/>
</dbReference>
<feature type="repeat" description="PPR" evidence="2">
    <location>
        <begin position="232"/>
        <end position="266"/>
    </location>
</feature>
<proteinExistence type="predicted"/>
<dbReference type="HOGENOM" id="CLU_002706_0_1_1"/>
<evidence type="ECO:0000313" key="4">
    <source>
        <dbReference type="Proteomes" id="UP000001514"/>
    </source>
</evidence>
<dbReference type="eggNOG" id="KOG4197">
    <property type="taxonomic scope" value="Eukaryota"/>
</dbReference>
<dbReference type="GO" id="GO:0003723">
    <property type="term" value="F:RNA binding"/>
    <property type="evidence" value="ECO:0007669"/>
    <property type="project" value="InterPro"/>
</dbReference>
<feature type="repeat" description="PPR" evidence="2">
    <location>
        <begin position="99"/>
        <end position="133"/>
    </location>
</feature>
<dbReference type="KEGG" id="smo:SELMODRAFT_51938"/>
<feature type="non-terminal residue" evidence="3">
    <location>
        <position position="481"/>
    </location>
</feature>
<dbReference type="FunCoup" id="D8SGS9">
    <property type="interactions" value="748"/>
</dbReference>
<dbReference type="Pfam" id="PF13041">
    <property type="entry name" value="PPR_2"/>
    <property type="match status" value="3"/>
</dbReference>
<evidence type="ECO:0008006" key="5">
    <source>
        <dbReference type="Google" id="ProtNLM"/>
    </source>
</evidence>
<reference evidence="3 4" key="1">
    <citation type="journal article" date="2011" name="Science">
        <title>The Selaginella genome identifies genetic changes associated with the evolution of vascular plants.</title>
        <authorList>
            <person name="Banks J.A."/>
            <person name="Nishiyama T."/>
            <person name="Hasebe M."/>
            <person name="Bowman J.L."/>
            <person name="Gribskov M."/>
            <person name="dePamphilis C."/>
            <person name="Albert V.A."/>
            <person name="Aono N."/>
            <person name="Aoyama T."/>
            <person name="Ambrose B.A."/>
            <person name="Ashton N.W."/>
            <person name="Axtell M.J."/>
            <person name="Barker E."/>
            <person name="Barker M.S."/>
            <person name="Bennetzen J.L."/>
            <person name="Bonawitz N.D."/>
            <person name="Chapple C."/>
            <person name="Cheng C."/>
            <person name="Correa L.G."/>
            <person name="Dacre M."/>
            <person name="DeBarry J."/>
            <person name="Dreyer I."/>
            <person name="Elias M."/>
            <person name="Engstrom E.M."/>
            <person name="Estelle M."/>
            <person name="Feng L."/>
            <person name="Finet C."/>
            <person name="Floyd S.K."/>
            <person name="Frommer W.B."/>
            <person name="Fujita T."/>
            <person name="Gramzow L."/>
            <person name="Gutensohn M."/>
            <person name="Harholt J."/>
            <person name="Hattori M."/>
            <person name="Heyl A."/>
            <person name="Hirai T."/>
            <person name="Hiwatashi Y."/>
            <person name="Ishikawa M."/>
            <person name="Iwata M."/>
            <person name="Karol K.G."/>
            <person name="Koehler B."/>
            <person name="Kolukisaoglu U."/>
            <person name="Kubo M."/>
            <person name="Kurata T."/>
            <person name="Lalonde S."/>
            <person name="Li K."/>
            <person name="Li Y."/>
            <person name="Litt A."/>
            <person name="Lyons E."/>
            <person name="Manning G."/>
            <person name="Maruyama T."/>
            <person name="Michael T.P."/>
            <person name="Mikami K."/>
            <person name="Miyazaki S."/>
            <person name="Morinaga S."/>
            <person name="Murata T."/>
            <person name="Mueller-Roeber B."/>
            <person name="Nelson D.R."/>
            <person name="Obara M."/>
            <person name="Oguri Y."/>
            <person name="Olmstead R.G."/>
            <person name="Onodera N."/>
            <person name="Petersen B.L."/>
            <person name="Pils B."/>
            <person name="Prigge M."/>
            <person name="Rensing S.A."/>
            <person name="Riano-Pachon D.M."/>
            <person name="Roberts A.W."/>
            <person name="Sato Y."/>
            <person name="Scheller H.V."/>
            <person name="Schulz B."/>
            <person name="Schulz C."/>
            <person name="Shakirov E.V."/>
            <person name="Shibagaki N."/>
            <person name="Shinohara N."/>
            <person name="Shippen D.E."/>
            <person name="Soerensen I."/>
            <person name="Sotooka R."/>
            <person name="Sugimoto N."/>
            <person name="Sugita M."/>
            <person name="Sumikawa N."/>
            <person name="Tanurdzic M."/>
            <person name="Theissen G."/>
            <person name="Ulvskov P."/>
            <person name="Wakazuki S."/>
            <person name="Weng J.K."/>
            <person name="Willats W.W."/>
            <person name="Wipf D."/>
            <person name="Wolf P.G."/>
            <person name="Yang L."/>
            <person name="Zimmer A.D."/>
            <person name="Zhu Q."/>
            <person name="Mitros T."/>
            <person name="Hellsten U."/>
            <person name="Loque D."/>
            <person name="Otillar R."/>
            <person name="Salamov A."/>
            <person name="Schmutz J."/>
            <person name="Shapiro H."/>
            <person name="Lindquist E."/>
            <person name="Lucas S."/>
            <person name="Rokhsar D."/>
            <person name="Grigoriev I.V."/>
        </authorList>
    </citation>
    <scope>NUCLEOTIDE SEQUENCE [LARGE SCALE GENOMIC DNA]</scope>
</reference>
<gene>
    <name evidence="3" type="ORF">SELMODRAFT_51938</name>
</gene>
<dbReference type="InParanoid" id="D8SGS9"/>
<dbReference type="InterPro" id="IPR011990">
    <property type="entry name" value="TPR-like_helical_dom_sf"/>
</dbReference>
<organism evidence="4">
    <name type="scientific">Selaginella moellendorffii</name>
    <name type="common">Spikemoss</name>
    <dbReference type="NCBI Taxonomy" id="88036"/>
    <lineage>
        <taxon>Eukaryota</taxon>
        <taxon>Viridiplantae</taxon>
        <taxon>Streptophyta</taxon>
        <taxon>Embryophyta</taxon>
        <taxon>Tracheophyta</taxon>
        <taxon>Lycopodiopsida</taxon>
        <taxon>Selaginellales</taxon>
        <taxon>Selaginellaceae</taxon>
        <taxon>Selaginella</taxon>
    </lineage>
</organism>
<protein>
    <recommendedName>
        <fullName evidence="5">Pentacotripeptide-repeat region of PRORP domain-containing protein</fullName>
    </recommendedName>
</protein>
<feature type="non-terminal residue" evidence="3">
    <location>
        <position position="1"/>
    </location>
</feature>
<evidence type="ECO:0000256" key="1">
    <source>
        <dbReference type="ARBA" id="ARBA00022737"/>
    </source>
</evidence>
<dbReference type="GO" id="GO:0009451">
    <property type="term" value="P:RNA modification"/>
    <property type="evidence" value="ECO:0007669"/>
    <property type="project" value="InterPro"/>
</dbReference>
<name>D8SGS9_SELML</name>
<evidence type="ECO:0000256" key="2">
    <source>
        <dbReference type="PROSITE-ProRule" id="PRU00708"/>
    </source>
</evidence>
<dbReference type="SUPFAM" id="SSF48452">
    <property type="entry name" value="TPR-like"/>
    <property type="match status" value="2"/>
</dbReference>
<dbReference type="PANTHER" id="PTHR47926:SF533">
    <property type="entry name" value="DYW DOMAIN-CONTAINING PROTEIN"/>
    <property type="match status" value="1"/>
</dbReference>
<dbReference type="InterPro" id="IPR046960">
    <property type="entry name" value="PPR_At4g14850-like_plant"/>
</dbReference>
<dbReference type="PANTHER" id="PTHR47926">
    <property type="entry name" value="PENTATRICOPEPTIDE REPEAT-CONTAINING PROTEIN"/>
    <property type="match status" value="1"/>
</dbReference>
<accession>D8SGS9</accession>
<feature type="repeat" description="PPR" evidence="2">
    <location>
        <begin position="200"/>
        <end position="231"/>
    </location>
</feature>
<feature type="repeat" description="PPR" evidence="2">
    <location>
        <begin position="404"/>
        <end position="438"/>
    </location>
</feature>
<dbReference type="Gene3D" id="1.25.40.10">
    <property type="entry name" value="Tetratricopeptide repeat domain"/>
    <property type="match status" value="4"/>
</dbReference>
<feature type="repeat" description="PPR" evidence="2">
    <location>
        <begin position="333"/>
        <end position="367"/>
    </location>
</feature>
<dbReference type="Proteomes" id="UP000001514">
    <property type="component" value="Unassembled WGS sequence"/>
</dbReference>
<sequence>LVRRCRDRQALEEGRRVHEQIRKNGFEGETFLGNLLVEMYAKCGSWEDARQAFEKIEHKNAFSFGTNQPVLGTAIVTMYGKSGNLVEASQVFDRLSSRNIITWNTLMGAYAQYGHPDEVLRLQKRMELEGVKQNRVTYLSLLDACSELESLTDGQALHARITATGYVGDAVLDSAVVNMYTKCKSLERARRVFDRMQLKTEVTWTTLISAYAQQGQDLENAREVFDRMTTRTVVTWNTLLTAYGQHGHSEEAIRLYQRMEPDGVEPDEITYVTIVGACGDMQSLAEGRPVHDRIVRAGLENGALVSTALVSMYGKCGSLDEARKIFDGSDLSNLVSWNAMIVAYAQNGEGKQGLELYELMNLGGVEPNGVTYTGVLFACAHAGLLDEAWKQFVSLKTDRGIEWEDEHFSCMTDMLGRLGRLEEAEEFLKRFPQAGGVPWLSLLNSCQMHGDLERGKRVSQEAMKRNPETSSSYVMLSNIYA</sequence>
<dbReference type="NCBIfam" id="TIGR00756">
    <property type="entry name" value="PPR"/>
    <property type="match status" value="4"/>
</dbReference>
<evidence type="ECO:0000313" key="3">
    <source>
        <dbReference type="EMBL" id="EFJ16401.1"/>
    </source>
</evidence>
<dbReference type="Gramene" id="EFJ16401">
    <property type="protein sequence ID" value="EFJ16401"/>
    <property type="gene ID" value="SELMODRAFT_51938"/>
</dbReference>
<dbReference type="AlphaFoldDB" id="D8SGS9"/>
<keyword evidence="4" id="KW-1185">Reference proteome</keyword>
<dbReference type="Pfam" id="PF01535">
    <property type="entry name" value="PPR"/>
    <property type="match status" value="5"/>
</dbReference>
<dbReference type="PROSITE" id="PS51375">
    <property type="entry name" value="PPR"/>
    <property type="match status" value="5"/>
</dbReference>
<keyword evidence="1" id="KW-0677">Repeat</keyword>
<dbReference type="InterPro" id="IPR002885">
    <property type="entry name" value="PPR_rpt"/>
</dbReference>
<dbReference type="GO" id="GO:0048731">
    <property type="term" value="P:system development"/>
    <property type="evidence" value="ECO:0007669"/>
    <property type="project" value="UniProtKB-ARBA"/>
</dbReference>